<evidence type="ECO:0000313" key="4">
    <source>
        <dbReference type="EMBL" id="KAF7350215.1"/>
    </source>
</evidence>
<comment type="caution">
    <text evidence="4">The sequence shown here is derived from an EMBL/GenBank/DDBJ whole genome shotgun (WGS) entry which is preliminary data.</text>
</comment>
<organism evidence="4 5">
    <name type="scientific">Mycena venus</name>
    <dbReference type="NCBI Taxonomy" id="2733690"/>
    <lineage>
        <taxon>Eukaryota</taxon>
        <taxon>Fungi</taxon>
        <taxon>Dikarya</taxon>
        <taxon>Basidiomycota</taxon>
        <taxon>Agaricomycotina</taxon>
        <taxon>Agaricomycetes</taxon>
        <taxon>Agaricomycetidae</taxon>
        <taxon>Agaricales</taxon>
        <taxon>Marasmiineae</taxon>
        <taxon>Mycenaceae</taxon>
        <taxon>Mycena</taxon>
    </lineage>
</organism>
<evidence type="ECO:0008006" key="6">
    <source>
        <dbReference type="Google" id="ProtNLM"/>
    </source>
</evidence>
<gene>
    <name evidence="4" type="ORF">MVEN_01324600</name>
</gene>
<dbReference type="InterPro" id="IPR013694">
    <property type="entry name" value="VIT"/>
</dbReference>
<keyword evidence="5" id="KW-1185">Reference proteome</keyword>
<accession>A0A8H7CU05</accession>
<dbReference type="SMART" id="SM00609">
    <property type="entry name" value="VIT"/>
    <property type="match status" value="1"/>
</dbReference>
<dbReference type="Gene3D" id="3.40.50.410">
    <property type="entry name" value="von Willebrand factor, type A domain"/>
    <property type="match status" value="1"/>
</dbReference>
<dbReference type="PANTHER" id="PTHR45737">
    <property type="entry name" value="VON WILLEBRAND FACTOR A DOMAIN-CONTAINING PROTEIN 5A"/>
    <property type="match status" value="1"/>
</dbReference>
<protein>
    <recommendedName>
        <fullName evidence="6">von Willebrand domain-containing protein</fullName>
    </recommendedName>
</protein>
<feature type="compositionally biased region" description="Acidic residues" evidence="1">
    <location>
        <begin position="500"/>
        <end position="509"/>
    </location>
</feature>
<dbReference type="InterPro" id="IPR036465">
    <property type="entry name" value="vWFA_dom_sf"/>
</dbReference>
<feature type="compositionally biased region" description="Acidic residues" evidence="1">
    <location>
        <begin position="669"/>
        <end position="684"/>
    </location>
</feature>
<dbReference type="EMBL" id="JACAZI010000010">
    <property type="protein sequence ID" value="KAF7350215.1"/>
    <property type="molecule type" value="Genomic_DNA"/>
</dbReference>
<evidence type="ECO:0000256" key="1">
    <source>
        <dbReference type="SAM" id="MobiDB-lite"/>
    </source>
</evidence>
<dbReference type="PROSITE" id="PS51468">
    <property type="entry name" value="VIT"/>
    <property type="match status" value="1"/>
</dbReference>
<feature type="region of interest" description="Disordered" evidence="1">
    <location>
        <begin position="489"/>
        <end position="514"/>
    </location>
</feature>
<feature type="domain" description="VWFA" evidence="2">
    <location>
        <begin position="272"/>
        <end position="448"/>
    </location>
</feature>
<dbReference type="Pfam" id="PF13768">
    <property type="entry name" value="VWA_3"/>
    <property type="match status" value="1"/>
</dbReference>
<feature type="region of interest" description="Disordered" evidence="1">
    <location>
        <begin position="667"/>
        <end position="695"/>
    </location>
</feature>
<dbReference type="InterPro" id="IPR002035">
    <property type="entry name" value="VWF_A"/>
</dbReference>
<dbReference type="SUPFAM" id="SSF53300">
    <property type="entry name" value="vWA-like"/>
    <property type="match status" value="1"/>
</dbReference>
<reference evidence="4" key="1">
    <citation type="submission" date="2020-05" db="EMBL/GenBank/DDBJ databases">
        <title>Mycena genomes resolve the evolution of fungal bioluminescence.</title>
        <authorList>
            <person name="Tsai I.J."/>
        </authorList>
    </citation>
    <scope>NUCLEOTIDE SEQUENCE</scope>
    <source>
        <strain evidence="4">CCC161011</strain>
    </source>
</reference>
<sequence length="947" mass="102420">MHGLYYSYERRVVSLPLLGIRAEASLKELAAQVKLTQTYLNDASVPIQAKYSFPIPARAAVSSFAMIKQDGTQVIASVLEKFEARETYNTAVSRGQQAALMEQQTSDVFQVAVGNIPSNERVQIELVYSTELSEDEENDSVRFHLPVHIGTRYGQAPFIAFAASPPVPFLTICATVEAHSPISKIGSPSHTILTEFGPNPALPNFEDLPFSNYARVSLSSDSALDRDFVLTVKSAGLDAPRCVAEHHPINNTTALALTFVPRFTLPDLARQEFILIVDRSGSMEGLKIAAARRALVVLLRALPHKDTLFQLVSFGSHANSLWPGGSRPYNQRTLEEATHHVDTMHADCGGTEIHNALKHAFASRARDRPTSVLMLTDGAAWDIKGVMDEVKAAVRQAPENAPLRVSVLGIGNGVSTALCEGMARVGHGTCMLVGEQETSFVGKIARLLKGAKTPTISNITVDWGRLPIEAAEASRSEDDFVMVEEAKEVEPNAQNQTPDVFDEKEDPTLLDETPPPPAPSVILPPPAAVQQSPFKIRNLFPGTRVDVYAILQGQDVPRTVTLRGSTPDGAEIALPIAVALSRLPHAPGTPPALHALAARKIIQDLEDGQHTVFQSLADPADTDLLARTVRAHIVRLGTTYQIASTHTSFVAVDEVQLARPQHAVQIDVNGDESDQDYGEEECEEGGGRGPVSGSTSLAIDPRPLPAVPAEGPCPSQSVIHDFDLHTLDNLGLEPTAPFDKPRGIVNNSLRPSIRPKPRPPPKYTETTVRIPGDALEAFARMQAFDGAFPSPLAVLSLIAVDLRPGITLDDVQRALPAGAPDALVGTTLALAFLAARMRGGISNANLFHKLSENEVAVADENTEEHDAWAAMYEKAREWVEAALREIDAPETVESVEAEVGKMLTRKIKIKVLRMFLLAVVVLQREVIVDQISSSQPPPCWGSLQSLS</sequence>
<dbReference type="PROSITE" id="PS50234">
    <property type="entry name" value="VWFA"/>
    <property type="match status" value="1"/>
</dbReference>
<dbReference type="Proteomes" id="UP000620124">
    <property type="component" value="Unassembled WGS sequence"/>
</dbReference>
<evidence type="ECO:0000259" key="3">
    <source>
        <dbReference type="PROSITE" id="PS51468"/>
    </source>
</evidence>
<name>A0A8H7CU05_9AGAR</name>
<dbReference type="OrthoDB" id="1729737at2759"/>
<evidence type="ECO:0000259" key="2">
    <source>
        <dbReference type="PROSITE" id="PS50234"/>
    </source>
</evidence>
<feature type="domain" description="VIT" evidence="3">
    <location>
        <begin position="1"/>
        <end position="130"/>
    </location>
</feature>
<dbReference type="AlphaFoldDB" id="A0A8H7CU05"/>
<dbReference type="SMART" id="SM00327">
    <property type="entry name" value="VWA"/>
    <property type="match status" value="1"/>
</dbReference>
<dbReference type="PANTHER" id="PTHR45737:SF6">
    <property type="entry name" value="VON WILLEBRAND FACTOR A DOMAIN-CONTAINING PROTEIN 5A"/>
    <property type="match status" value="1"/>
</dbReference>
<dbReference type="Pfam" id="PF08487">
    <property type="entry name" value="VIT"/>
    <property type="match status" value="1"/>
</dbReference>
<feature type="region of interest" description="Disordered" evidence="1">
    <location>
        <begin position="738"/>
        <end position="766"/>
    </location>
</feature>
<evidence type="ECO:0000313" key="5">
    <source>
        <dbReference type="Proteomes" id="UP000620124"/>
    </source>
</evidence>
<proteinExistence type="predicted"/>